<dbReference type="GO" id="GO:0005829">
    <property type="term" value="C:cytosol"/>
    <property type="evidence" value="ECO:0007669"/>
    <property type="project" value="TreeGrafter"/>
</dbReference>
<evidence type="ECO:0000313" key="3">
    <source>
        <dbReference type="Proteomes" id="UP000762676"/>
    </source>
</evidence>
<evidence type="ECO:0000313" key="2">
    <source>
        <dbReference type="EMBL" id="GFS09490.1"/>
    </source>
</evidence>
<dbReference type="AlphaFoldDB" id="A0AAV4IIG6"/>
<dbReference type="PANTHER" id="PTHR15644:SF2">
    <property type="entry name" value="OSTEOPETROSIS-ASSOCIATED TRANSMEMBRANE PROTEIN 1"/>
    <property type="match status" value="1"/>
</dbReference>
<keyword evidence="3" id="KW-1185">Reference proteome</keyword>
<dbReference type="EMBL" id="BMAT01013291">
    <property type="protein sequence ID" value="GFS09490.1"/>
    <property type="molecule type" value="Genomic_DNA"/>
</dbReference>
<reference evidence="2 3" key="1">
    <citation type="journal article" date="2021" name="Elife">
        <title>Chloroplast acquisition without the gene transfer in kleptoplastic sea slugs, Plakobranchus ocellatus.</title>
        <authorList>
            <person name="Maeda T."/>
            <person name="Takahashi S."/>
            <person name="Yoshida T."/>
            <person name="Shimamura S."/>
            <person name="Takaki Y."/>
            <person name="Nagai Y."/>
            <person name="Toyoda A."/>
            <person name="Suzuki Y."/>
            <person name="Arimoto A."/>
            <person name="Ishii H."/>
            <person name="Satoh N."/>
            <person name="Nishiyama T."/>
            <person name="Hasebe M."/>
            <person name="Maruyama T."/>
            <person name="Minagawa J."/>
            <person name="Obokata J."/>
            <person name="Shigenobu S."/>
        </authorList>
    </citation>
    <scope>NUCLEOTIDE SEQUENCE [LARGE SCALE GENOMIC DNA]</scope>
</reference>
<keyword evidence="1" id="KW-1133">Transmembrane helix</keyword>
<gene>
    <name evidence="2" type="ORF">ElyMa_006622800</name>
</gene>
<name>A0AAV4IIG6_9GAST</name>
<dbReference type="InterPro" id="IPR019172">
    <property type="entry name" value="Osteopetrosis-assoc_TM_1"/>
</dbReference>
<proteinExistence type="predicted"/>
<dbReference type="PANTHER" id="PTHR15644">
    <property type="entry name" value="OSTEOPETROSIS ASSOCIATED TRANSMEMBRANE PROTEIN 1"/>
    <property type="match status" value="1"/>
</dbReference>
<dbReference type="Proteomes" id="UP000762676">
    <property type="component" value="Unassembled WGS sequence"/>
</dbReference>
<comment type="caution">
    <text evidence="2">The sequence shown here is derived from an EMBL/GenBank/DDBJ whole genome shotgun (WGS) entry which is preliminary data.</text>
</comment>
<feature type="transmembrane region" description="Helical" evidence="1">
    <location>
        <begin position="214"/>
        <end position="235"/>
    </location>
</feature>
<sequence>MTLTLISTITESSEMPGGDVISPLEITDWYDETPSDPDKFYHPCEAFFYEYVAAAGNFTHCQLLHAKPFRICTKCFEPYAIMTSLYFDLTILKNHPCCFFSSLGCIRNLKVDEKTKEVEYFVPKDVNKFISLYANISDCLMGNLSFDLDLDTKNDNISVLCKVCNENYQNLNDHYNGMSNSANGDVCMDVVDMMNYTRFTWSVDLNCSHRSGDAASVVIITLAVAISPLFFYLPLRYTSKEKIKTVLKQKRYEGFVSSTSASFAANQNSSTPARSLRVIAS</sequence>
<keyword evidence="1" id="KW-0472">Membrane</keyword>
<keyword evidence="1 2" id="KW-0812">Transmembrane</keyword>
<protein>
    <submittedName>
        <fullName evidence="2">Osteopetrosis-associated transmembrane protein 1-like</fullName>
    </submittedName>
</protein>
<organism evidence="2 3">
    <name type="scientific">Elysia marginata</name>
    <dbReference type="NCBI Taxonomy" id="1093978"/>
    <lineage>
        <taxon>Eukaryota</taxon>
        <taxon>Metazoa</taxon>
        <taxon>Spiralia</taxon>
        <taxon>Lophotrochozoa</taxon>
        <taxon>Mollusca</taxon>
        <taxon>Gastropoda</taxon>
        <taxon>Heterobranchia</taxon>
        <taxon>Euthyneura</taxon>
        <taxon>Panpulmonata</taxon>
        <taxon>Sacoglossa</taxon>
        <taxon>Placobranchoidea</taxon>
        <taxon>Plakobranchidae</taxon>
        <taxon>Elysia</taxon>
    </lineage>
</organism>
<evidence type="ECO:0000256" key="1">
    <source>
        <dbReference type="SAM" id="Phobius"/>
    </source>
</evidence>
<dbReference type="Pfam" id="PF09777">
    <property type="entry name" value="OSTMP1"/>
    <property type="match status" value="1"/>
</dbReference>
<accession>A0AAV4IIG6</accession>